<keyword evidence="8" id="KW-1185">Reference proteome</keyword>
<dbReference type="InterPro" id="IPR002104">
    <property type="entry name" value="Integrase_catalytic"/>
</dbReference>
<dbReference type="PANTHER" id="PTHR30349:SF87">
    <property type="entry name" value="TRANSPOSASE A"/>
    <property type="match status" value="1"/>
</dbReference>
<dbReference type="Proteomes" id="UP001055940">
    <property type="component" value="Chromosome"/>
</dbReference>
<keyword evidence="1" id="KW-0229">DNA integration</keyword>
<name>A0ABY5D5M6_9ACTN</name>
<proteinExistence type="predicted"/>
<evidence type="ECO:0000313" key="8">
    <source>
        <dbReference type="Proteomes" id="UP001055940"/>
    </source>
</evidence>
<organism evidence="7 8">
    <name type="scientific">Nocardiopsis exhalans</name>
    <dbReference type="NCBI Taxonomy" id="163604"/>
    <lineage>
        <taxon>Bacteria</taxon>
        <taxon>Bacillati</taxon>
        <taxon>Actinomycetota</taxon>
        <taxon>Actinomycetes</taxon>
        <taxon>Streptosporangiales</taxon>
        <taxon>Nocardiopsidaceae</taxon>
        <taxon>Nocardiopsis</taxon>
    </lineage>
</organism>
<sequence length="332" mass="37494">MSRTSTATTPLGKLDRSWKRYLRAEGKSETTSRNYLLTLRHFAAWLATEDLADTPAEITSGDITDWLLDVADRTSGSNAAFHYRNLGALYMWLTSSQERALLRSENPMIDVTAPRFAEPVRATFDDGEVKAMIDTCNPSRKGQRRSRSGRRFLDVRDEAVLRLFSTTGMRLGGMAGLRYREGVHDLDNDGANDLFLDRAQPLVRLRLKGGETHFYPVWPKASAALDLYLRERATRTHADDPALWIGGQGGLGAQAVHYMIKRRAERAGIERRVHSHMFRREVTKQLLDGDTDRAEIAQYMGWKDVRHVALYASESEQRRAWASAAKVPLEAA</sequence>
<dbReference type="InterPro" id="IPR050090">
    <property type="entry name" value="Tyrosine_recombinase_XerCD"/>
</dbReference>
<accession>A0ABY5D5M6</accession>
<evidence type="ECO:0000256" key="1">
    <source>
        <dbReference type="ARBA" id="ARBA00022908"/>
    </source>
</evidence>
<keyword evidence="2 4" id="KW-0238">DNA-binding</keyword>
<reference evidence="7" key="1">
    <citation type="submission" date="2022-06" db="EMBL/GenBank/DDBJ databases">
        <authorList>
            <person name="Ping M."/>
        </authorList>
    </citation>
    <scope>NUCLEOTIDE SEQUENCE</scope>
    <source>
        <strain evidence="7">JCM11759T</strain>
    </source>
</reference>
<dbReference type="InterPro" id="IPR004107">
    <property type="entry name" value="Integrase_SAM-like_N"/>
</dbReference>
<keyword evidence="3" id="KW-0233">DNA recombination</keyword>
<evidence type="ECO:0000256" key="3">
    <source>
        <dbReference type="ARBA" id="ARBA00023172"/>
    </source>
</evidence>
<dbReference type="EMBL" id="CP099837">
    <property type="protein sequence ID" value="USY19682.1"/>
    <property type="molecule type" value="Genomic_DNA"/>
</dbReference>
<feature type="domain" description="Core-binding (CB)" evidence="6">
    <location>
        <begin position="9"/>
        <end position="94"/>
    </location>
</feature>
<dbReference type="Gene3D" id="1.10.443.10">
    <property type="entry name" value="Intergrase catalytic core"/>
    <property type="match status" value="1"/>
</dbReference>
<evidence type="ECO:0000313" key="7">
    <source>
        <dbReference type="EMBL" id="USY19682.1"/>
    </source>
</evidence>
<dbReference type="PROSITE" id="PS51900">
    <property type="entry name" value="CB"/>
    <property type="match status" value="1"/>
</dbReference>
<dbReference type="InterPro" id="IPR013762">
    <property type="entry name" value="Integrase-like_cat_sf"/>
</dbReference>
<evidence type="ECO:0000256" key="4">
    <source>
        <dbReference type="PROSITE-ProRule" id="PRU01248"/>
    </source>
</evidence>
<dbReference type="InterPro" id="IPR010998">
    <property type="entry name" value="Integrase_recombinase_N"/>
</dbReference>
<dbReference type="InterPro" id="IPR044068">
    <property type="entry name" value="CB"/>
</dbReference>
<protein>
    <submittedName>
        <fullName evidence="7">Tyrosine-type recombinase/integrase</fullName>
    </submittedName>
</protein>
<dbReference type="Gene3D" id="1.10.150.130">
    <property type="match status" value="1"/>
</dbReference>
<evidence type="ECO:0000256" key="2">
    <source>
        <dbReference type="ARBA" id="ARBA00023125"/>
    </source>
</evidence>
<dbReference type="RefSeq" id="WP_254418874.1">
    <property type="nucleotide sequence ID" value="NZ_CP099837.1"/>
</dbReference>
<dbReference type="PROSITE" id="PS51898">
    <property type="entry name" value="TYR_RECOMBINASE"/>
    <property type="match status" value="1"/>
</dbReference>
<dbReference type="SUPFAM" id="SSF56349">
    <property type="entry name" value="DNA breaking-rejoining enzymes"/>
    <property type="match status" value="1"/>
</dbReference>
<dbReference type="InterPro" id="IPR011010">
    <property type="entry name" value="DNA_brk_join_enz"/>
</dbReference>
<dbReference type="CDD" id="cd00397">
    <property type="entry name" value="DNA_BRE_C"/>
    <property type="match status" value="1"/>
</dbReference>
<gene>
    <name evidence="7" type="ORF">NE857_31385</name>
</gene>
<dbReference type="Pfam" id="PF13495">
    <property type="entry name" value="Phage_int_SAM_4"/>
    <property type="match status" value="1"/>
</dbReference>
<evidence type="ECO:0000259" key="5">
    <source>
        <dbReference type="PROSITE" id="PS51898"/>
    </source>
</evidence>
<evidence type="ECO:0000259" key="6">
    <source>
        <dbReference type="PROSITE" id="PS51900"/>
    </source>
</evidence>
<dbReference type="Pfam" id="PF00589">
    <property type="entry name" value="Phage_integrase"/>
    <property type="match status" value="1"/>
</dbReference>
<feature type="domain" description="Tyr recombinase" evidence="5">
    <location>
        <begin position="117"/>
        <end position="326"/>
    </location>
</feature>
<dbReference type="PANTHER" id="PTHR30349">
    <property type="entry name" value="PHAGE INTEGRASE-RELATED"/>
    <property type="match status" value="1"/>
</dbReference>